<dbReference type="InterPro" id="IPR010981">
    <property type="entry name" value="SinR/SinI_dimer_dom"/>
</dbReference>
<sequence length="34" mass="4014">MNNQEWTELIKEAKNLGLTKEEISHFLKREGGLR</sequence>
<dbReference type="EMBL" id="JAGGKX010000001">
    <property type="protein sequence ID" value="MBP1968006.1"/>
    <property type="molecule type" value="Genomic_DNA"/>
</dbReference>
<feature type="domain" description="Sin" evidence="1">
    <location>
        <begin position="1"/>
        <end position="31"/>
    </location>
</feature>
<dbReference type="PROSITE" id="PS51500">
    <property type="entry name" value="SIN"/>
    <property type="match status" value="1"/>
</dbReference>
<dbReference type="Proteomes" id="UP001519345">
    <property type="component" value="Unassembled WGS sequence"/>
</dbReference>
<proteinExistence type="predicted"/>
<gene>
    <name evidence="2" type="ORF">J2Z83_000098</name>
</gene>
<evidence type="ECO:0000259" key="1">
    <source>
        <dbReference type="PROSITE" id="PS51500"/>
    </source>
</evidence>
<name>A0ABS4IC18_9BACI</name>
<dbReference type="SUPFAM" id="SSF47406">
    <property type="entry name" value="SinR repressor dimerisation domain-like"/>
    <property type="match status" value="1"/>
</dbReference>
<dbReference type="GO" id="GO:0003677">
    <property type="term" value="F:DNA binding"/>
    <property type="evidence" value="ECO:0007669"/>
    <property type="project" value="UniProtKB-KW"/>
</dbReference>
<keyword evidence="2" id="KW-0238">DNA-binding</keyword>
<dbReference type="Pfam" id="PF08671">
    <property type="entry name" value="SinI"/>
    <property type="match status" value="1"/>
</dbReference>
<accession>A0ABS4IC18</accession>
<dbReference type="RefSeq" id="WP_209461250.1">
    <property type="nucleotide sequence ID" value="NZ_CP110224.1"/>
</dbReference>
<keyword evidence="3" id="KW-1185">Reference proteome</keyword>
<comment type="caution">
    <text evidence="2">The sequence shown here is derived from an EMBL/GenBank/DDBJ whole genome shotgun (WGS) entry which is preliminary data.</text>
</comment>
<dbReference type="InterPro" id="IPR036281">
    <property type="entry name" value="SinR/SinI_dimer_dom_sf"/>
</dbReference>
<protein>
    <submittedName>
        <fullName evidence="2">DNA-binding transcriptional regulator YhcF (GntR family)</fullName>
    </submittedName>
</protein>
<reference evidence="2 3" key="1">
    <citation type="submission" date="2021-03" db="EMBL/GenBank/DDBJ databases">
        <title>Genomic Encyclopedia of Type Strains, Phase IV (KMG-IV): sequencing the most valuable type-strain genomes for metagenomic binning, comparative biology and taxonomic classification.</title>
        <authorList>
            <person name="Goeker M."/>
        </authorList>
    </citation>
    <scope>NUCLEOTIDE SEQUENCE [LARGE SCALE GENOMIC DNA]</scope>
    <source>
        <strain evidence="2 3">DSM 25609</strain>
    </source>
</reference>
<organism evidence="2 3">
    <name type="scientific">Virgibacillus natechei</name>
    <dbReference type="NCBI Taxonomy" id="1216297"/>
    <lineage>
        <taxon>Bacteria</taxon>
        <taxon>Bacillati</taxon>
        <taxon>Bacillota</taxon>
        <taxon>Bacilli</taxon>
        <taxon>Bacillales</taxon>
        <taxon>Bacillaceae</taxon>
        <taxon>Virgibacillus</taxon>
    </lineage>
</organism>
<evidence type="ECO:0000313" key="2">
    <source>
        <dbReference type="EMBL" id="MBP1968006.1"/>
    </source>
</evidence>
<evidence type="ECO:0000313" key="3">
    <source>
        <dbReference type="Proteomes" id="UP001519345"/>
    </source>
</evidence>